<dbReference type="AlphaFoldDB" id="A0AAD9DKT5"/>
<dbReference type="PRINTS" id="PR00258">
    <property type="entry name" value="SPERACTRCPTR"/>
</dbReference>
<dbReference type="PROSITE" id="PS00420">
    <property type="entry name" value="SRCR_1"/>
    <property type="match status" value="1"/>
</dbReference>
<keyword evidence="4" id="KW-0325">Glycoprotein</keyword>
<evidence type="ECO:0000256" key="5">
    <source>
        <dbReference type="PROSITE-ProRule" id="PRU00196"/>
    </source>
</evidence>
<dbReference type="PANTHER" id="PTHR48071:SF27">
    <property type="entry name" value="SCAVENGER RECEPTOR CYSTEINE-RICH TYPE 1 PROTEIN M130-LIKE"/>
    <property type="match status" value="1"/>
</dbReference>
<comment type="caution">
    <text evidence="5">Lacks conserved residue(s) required for the propagation of feature annotation.</text>
</comment>
<feature type="disulfide bond" evidence="5">
    <location>
        <begin position="98"/>
        <end position="162"/>
    </location>
</feature>
<dbReference type="SMART" id="SM00202">
    <property type="entry name" value="SR"/>
    <property type="match status" value="3"/>
</dbReference>
<feature type="disulfide bond" evidence="5">
    <location>
        <begin position="8"/>
        <end position="69"/>
    </location>
</feature>
<feature type="disulfide bond" evidence="5">
    <location>
        <begin position="39"/>
        <end position="49"/>
    </location>
</feature>
<comment type="caution">
    <text evidence="7">The sequence shown here is derived from an EMBL/GenBank/DDBJ whole genome shotgun (WGS) entry which is preliminary data.</text>
</comment>
<accession>A0AAD9DKT5</accession>
<dbReference type="GO" id="GO:0005615">
    <property type="term" value="C:extracellular space"/>
    <property type="evidence" value="ECO:0007669"/>
    <property type="project" value="TreeGrafter"/>
</dbReference>
<protein>
    <recommendedName>
        <fullName evidence="6">SRCR domain-containing protein</fullName>
    </recommendedName>
</protein>
<dbReference type="FunFam" id="3.10.250.10:FF:000057">
    <property type="entry name" value="Uncharacterized protein"/>
    <property type="match status" value="1"/>
</dbReference>
<feature type="domain" description="SRCR" evidence="6">
    <location>
        <begin position="175"/>
        <end position="265"/>
    </location>
</feature>
<dbReference type="EMBL" id="JAROKS010000681">
    <property type="protein sequence ID" value="KAK1784039.1"/>
    <property type="molecule type" value="Genomic_DNA"/>
</dbReference>
<dbReference type="Gene3D" id="3.10.250.10">
    <property type="entry name" value="SRCR-like domain"/>
    <property type="match status" value="3"/>
</dbReference>
<dbReference type="PROSITE" id="PS50287">
    <property type="entry name" value="SRCR_2"/>
    <property type="match status" value="3"/>
</dbReference>
<gene>
    <name evidence="7" type="ORF">P4O66_004355</name>
</gene>
<keyword evidence="1" id="KW-0732">Signal</keyword>
<dbReference type="FunFam" id="3.10.250.10:FF:000006">
    <property type="entry name" value="neurotrypsin isoform X2"/>
    <property type="match status" value="1"/>
</dbReference>
<keyword evidence="8" id="KW-1185">Reference proteome</keyword>
<dbReference type="Proteomes" id="UP001239994">
    <property type="component" value="Unassembled WGS sequence"/>
</dbReference>
<dbReference type="SUPFAM" id="SSF56487">
    <property type="entry name" value="SRCR-like"/>
    <property type="match status" value="3"/>
</dbReference>
<name>A0AAD9DKT5_9TELE</name>
<sequence length="265" mass="27718">MPDAAVVCRELDCGKAVDVLGNAHFGPGSGPIWMDEVTCSGSESTLKNCRSAGWGEHYCDHGEDAGVICSDSVRLVDGGGRCSGRVEVLHRGQWGTVCSDDWDMRDAAVVCRELGCGEAVDAVGNAYFGPGSGPIWMDNVTCSGSESTLKNCRSAGWGKHNCNQTNNVGIICSGVRLVGGPRCSGRVEVLLGKTWTTVCDADFDQQDAEVVCRELGCGPLVEVLGAAAFGRGEGQLFKCGTYGLSAKGCGAGHTDSLNVDKHLFT</sequence>
<evidence type="ECO:0000313" key="8">
    <source>
        <dbReference type="Proteomes" id="UP001239994"/>
    </source>
</evidence>
<dbReference type="GO" id="GO:0031638">
    <property type="term" value="P:zymogen activation"/>
    <property type="evidence" value="ECO:0007669"/>
    <property type="project" value="TreeGrafter"/>
</dbReference>
<evidence type="ECO:0000313" key="7">
    <source>
        <dbReference type="EMBL" id="KAK1784039.1"/>
    </source>
</evidence>
<dbReference type="GO" id="GO:0004252">
    <property type="term" value="F:serine-type endopeptidase activity"/>
    <property type="evidence" value="ECO:0007669"/>
    <property type="project" value="TreeGrafter"/>
</dbReference>
<dbReference type="InterPro" id="IPR036772">
    <property type="entry name" value="SRCR-like_dom_sf"/>
</dbReference>
<evidence type="ECO:0000256" key="1">
    <source>
        <dbReference type="ARBA" id="ARBA00022729"/>
    </source>
</evidence>
<dbReference type="GO" id="GO:0005886">
    <property type="term" value="C:plasma membrane"/>
    <property type="evidence" value="ECO:0007669"/>
    <property type="project" value="TreeGrafter"/>
</dbReference>
<reference evidence="7" key="1">
    <citation type="submission" date="2023-03" db="EMBL/GenBank/DDBJ databases">
        <title>Electrophorus voltai genome.</title>
        <authorList>
            <person name="Bian C."/>
        </authorList>
    </citation>
    <scope>NUCLEOTIDE SEQUENCE</scope>
    <source>
        <strain evidence="7">CB-2022</strain>
        <tissue evidence="7">Muscle</tissue>
    </source>
</reference>
<evidence type="ECO:0000256" key="2">
    <source>
        <dbReference type="ARBA" id="ARBA00022737"/>
    </source>
</evidence>
<evidence type="ECO:0000256" key="3">
    <source>
        <dbReference type="ARBA" id="ARBA00023157"/>
    </source>
</evidence>
<feature type="domain" description="SRCR" evidence="6">
    <location>
        <begin position="73"/>
        <end position="173"/>
    </location>
</feature>
<keyword evidence="2" id="KW-0677">Repeat</keyword>
<feature type="disulfide bond" evidence="5">
    <location>
        <begin position="142"/>
        <end position="152"/>
    </location>
</feature>
<feature type="domain" description="SRCR" evidence="6">
    <location>
        <begin position="1"/>
        <end position="70"/>
    </location>
</feature>
<evidence type="ECO:0000259" key="6">
    <source>
        <dbReference type="PROSITE" id="PS50287"/>
    </source>
</evidence>
<dbReference type="Pfam" id="PF00530">
    <property type="entry name" value="SRCR"/>
    <property type="match status" value="3"/>
</dbReference>
<dbReference type="PANTHER" id="PTHR48071">
    <property type="entry name" value="SRCR DOMAIN-CONTAINING PROTEIN"/>
    <property type="match status" value="1"/>
</dbReference>
<proteinExistence type="predicted"/>
<keyword evidence="3 5" id="KW-1015">Disulfide bond</keyword>
<evidence type="ECO:0000256" key="4">
    <source>
        <dbReference type="ARBA" id="ARBA00023180"/>
    </source>
</evidence>
<organism evidence="7 8">
    <name type="scientific">Electrophorus voltai</name>
    <dbReference type="NCBI Taxonomy" id="2609070"/>
    <lineage>
        <taxon>Eukaryota</taxon>
        <taxon>Metazoa</taxon>
        <taxon>Chordata</taxon>
        <taxon>Craniata</taxon>
        <taxon>Vertebrata</taxon>
        <taxon>Euteleostomi</taxon>
        <taxon>Actinopterygii</taxon>
        <taxon>Neopterygii</taxon>
        <taxon>Teleostei</taxon>
        <taxon>Ostariophysi</taxon>
        <taxon>Gymnotiformes</taxon>
        <taxon>Gymnotoidei</taxon>
        <taxon>Gymnotidae</taxon>
        <taxon>Electrophorus</taxon>
    </lineage>
</organism>
<dbReference type="InterPro" id="IPR001190">
    <property type="entry name" value="SRCR"/>
</dbReference>
<feature type="disulfide bond" evidence="5">
    <location>
        <begin position="111"/>
        <end position="172"/>
    </location>
</feature>